<dbReference type="Proteomes" id="UP000215214">
    <property type="component" value="Chromosome TJEJU"/>
</dbReference>
<dbReference type="OrthoDB" id="1186626at2"/>
<evidence type="ECO:0000256" key="1">
    <source>
        <dbReference type="SAM" id="Phobius"/>
    </source>
</evidence>
<keyword evidence="1" id="KW-1133">Transmembrane helix</keyword>
<keyword evidence="1" id="KW-0812">Transmembrane</keyword>
<sequence>MKDRLFFGNILSAVEYSFDSDGNEIYIHLQLEKKKQKLEIKDSRRFFNQDELLQFLKESSIRHTILVLNNKQVLSKSIETKNELEEIIFKRAFPSLPSKEFYKRILPTNTGTYLSVVRESYVASVIKEFANININVLDVLLGNTAFSSLVSIIENGEISTSNTKLTLANSAVTSVATKKFTNEDYKINGLQINNQYILSLSAIVYFYLNKEVSYKQEYFTAYLEKKKFNLGYKIILGIIFFLVLLNFIYFNNYNTEVNRLTQQLEIKKDGKRKLIDLKSNVKKKRKLLSELQNSSAFSVAKYSDQIVSEIPKSILLSELIYQPLNRVLKKGKETSFKIKEIEVKGVFNNYIEFTSWIDNLEKKDWVKQLLELTTEKAKRKKNSNFHILILIE</sequence>
<gene>
    <name evidence="2" type="ORF">TJEJU_1741</name>
</gene>
<reference evidence="2 3" key="1">
    <citation type="submission" date="2017-07" db="EMBL/GenBank/DDBJ databases">
        <authorList>
            <person name="Sun Z.S."/>
            <person name="Albrecht U."/>
            <person name="Echele G."/>
            <person name="Lee C.C."/>
        </authorList>
    </citation>
    <scope>NUCLEOTIDE SEQUENCE [LARGE SCALE GENOMIC DNA]</scope>
    <source>
        <strain evidence="3">type strain: KCTC 22618</strain>
    </source>
</reference>
<dbReference type="EMBL" id="LT899436">
    <property type="protein sequence ID" value="SNR15456.1"/>
    <property type="molecule type" value="Genomic_DNA"/>
</dbReference>
<dbReference type="KEGG" id="tje:TJEJU_1741"/>
<dbReference type="AlphaFoldDB" id="A0A238U8Y3"/>
<dbReference type="RefSeq" id="WP_095071195.1">
    <property type="nucleotide sequence ID" value="NZ_LT899436.1"/>
</dbReference>
<keyword evidence="3" id="KW-1185">Reference proteome</keyword>
<proteinExistence type="predicted"/>
<evidence type="ECO:0000313" key="2">
    <source>
        <dbReference type="EMBL" id="SNR15456.1"/>
    </source>
</evidence>
<evidence type="ECO:0000313" key="3">
    <source>
        <dbReference type="Proteomes" id="UP000215214"/>
    </source>
</evidence>
<name>A0A238U8Y3_9FLAO</name>
<organism evidence="2 3">
    <name type="scientific">Tenacibaculum jejuense</name>
    <dbReference type="NCBI Taxonomy" id="584609"/>
    <lineage>
        <taxon>Bacteria</taxon>
        <taxon>Pseudomonadati</taxon>
        <taxon>Bacteroidota</taxon>
        <taxon>Flavobacteriia</taxon>
        <taxon>Flavobacteriales</taxon>
        <taxon>Flavobacteriaceae</taxon>
        <taxon>Tenacibaculum</taxon>
    </lineage>
</organism>
<keyword evidence="1" id="KW-0472">Membrane</keyword>
<feature type="transmembrane region" description="Helical" evidence="1">
    <location>
        <begin position="230"/>
        <end position="250"/>
    </location>
</feature>
<accession>A0A238U8Y3</accession>
<protein>
    <submittedName>
        <fullName evidence="2">Uncharacterized protein</fullName>
    </submittedName>
</protein>